<comment type="caution">
    <text evidence="1">The sequence shown here is derived from an EMBL/GenBank/DDBJ whole genome shotgun (WGS) entry which is preliminary data.</text>
</comment>
<dbReference type="AlphaFoldDB" id="A0A9D5DDU9"/>
<gene>
    <name evidence="1" type="ORF">OJ253_3698</name>
</gene>
<dbReference type="Proteomes" id="UP001067231">
    <property type="component" value="Unassembled WGS sequence"/>
</dbReference>
<accession>A0A9D5DDU9</accession>
<proteinExistence type="predicted"/>
<dbReference type="EMBL" id="JAPCXC010000150">
    <property type="protein sequence ID" value="KAJ1604401.1"/>
    <property type="molecule type" value="Genomic_DNA"/>
</dbReference>
<name>A0A9D5DDU9_9CRYT</name>
<sequence length="143" mass="16054">MLEHLLLSRRSLSKWDFDDPEPLGEEPVSSLWSSRELRSIPKMVHTEHSSSVFSIRDSRSCETISGLWPWGGLTSSRESGSSSEMCTQNKVSRWVSKSELMQSVAGDKNLLEELDVLDVDQKAHVEELLLAAQVQLLEGQVVD</sequence>
<protein>
    <submittedName>
        <fullName evidence="1">Uncharacterized protein</fullName>
    </submittedName>
</protein>
<evidence type="ECO:0000313" key="1">
    <source>
        <dbReference type="EMBL" id="KAJ1604401.1"/>
    </source>
</evidence>
<organism evidence="1">
    <name type="scientific">Cryptosporidium canis</name>
    <dbReference type="NCBI Taxonomy" id="195482"/>
    <lineage>
        <taxon>Eukaryota</taxon>
        <taxon>Sar</taxon>
        <taxon>Alveolata</taxon>
        <taxon>Apicomplexa</taxon>
        <taxon>Conoidasida</taxon>
        <taxon>Coccidia</taxon>
        <taxon>Eucoccidiorida</taxon>
        <taxon>Eimeriorina</taxon>
        <taxon>Cryptosporidiidae</taxon>
        <taxon>Cryptosporidium</taxon>
    </lineage>
</organism>
<reference evidence="1" key="1">
    <citation type="submission" date="2022-10" db="EMBL/GenBank/DDBJ databases">
        <title>Adaptive evolution leads to modifications in subtelomeric GC content in a zoonotic Cryptosporidium species.</title>
        <authorList>
            <person name="Li J."/>
            <person name="Feng Y."/>
            <person name="Xiao L."/>
        </authorList>
    </citation>
    <scope>NUCLEOTIDE SEQUENCE</scope>
    <source>
        <strain evidence="1">33844</strain>
    </source>
</reference>